<dbReference type="PANTHER" id="PTHR38776">
    <property type="entry name" value="MLTA-INTERACTING PROTEIN-RELATED"/>
    <property type="match status" value="1"/>
</dbReference>
<dbReference type="PANTHER" id="PTHR38776:SF1">
    <property type="entry name" value="MLTA-INTERACTING PROTEIN-RELATED"/>
    <property type="match status" value="1"/>
</dbReference>
<feature type="signal peptide" evidence="6">
    <location>
        <begin position="1"/>
        <end position="28"/>
    </location>
</feature>
<gene>
    <name evidence="7" type="ORF">C5750_21045</name>
</gene>
<evidence type="ECO:0000313" key="8">
    <source>
        <dbReference type="Proteomes" id="UP000238563"/>
    </source>
</evidence>
<evidence type="ECO:0000256" key="4">
    <source>
        <dbReference type="ARBA" id="ARBA00023136"/>
    </source>
</evidence>
<keyword evidence="3 6" id="KW-0732">Signal</keyword>
<dbReference type="EMBL" id="PVBT01000007">
    <property type="protein sequence ID" value="PRD50624.1"/>
    <property type="molecule type" value="Genomic_DNA"/>
</dbReference>
<dbReference type="Proteomes" id="UP000238563">
    <property type="component" value="Unassembled WGS sequence"/>
</dbReference>
<dbReference type="Pfam" id="PF06629">
    <property type="entry name" value="MipA"/>
    <property type="match status" value="1"/>
</dbReference>
<name>A0A2S9JCR9_9HYPH</name>
<comment type="subcellular location">
    <subcellularLocation>
        <location evidence="1">Cell outer membrane</location>
    </subcellularLocation>
</comment>
<feature type="chain" id="PRO_5015691085" description="MipA/OmpV family protein" evidence="6">
    <location>
        <begin position="29"/>
        <end position="281"/>
    </location>
</feature>
<keyword evidence="5" id="KW-0998">Cell outer membrane</keyword>
<evidence type="ECO:0008006" key="9">
    <source>
        <dbReference type="Google" id="ProtNLM"/>
    </source>
</evidence>
<evidence type="ECO:0000256" key="1">
    <source>
        <dbReference type="ARBA" id="ARBA00004442"/>
    </source>
</evidence>
<comment type="caution">
    <text evidence="7">The sequence shown here is derived from an EMBL/GenBank/DDBJ whole genome shotgun (WGS) entry which is preliminary data.</text>
</comment>
<sequence>MIYRCIRQFAAVLAYAGLVTASASYAFAADSDPIASDGKPVNPARWIVTVGASVEYGSKFEGARSKGFGFMPSFDIRRGDEPEGMSAPDDNIDYTLLTLGGLEIGPVIGFRSGRSRSDDSGFVGLRHISWTVDGGVFAQFWPIQDRLRVRAEVRQAFNNSEGLVADLSADVFQRYDKFLFSIGPRLSLADSTYMRNTFGVTEEESHNNHRVEAYTPGGGVKSYGIVAATTYSFSDAWSVQVFGRYDRLAGDAEDSPIVPKLGSKDQKAIGVTWNYSFGVGH</sequence>
<evidence type="ECO:0000256" key="2">
    <source>
        <dbReference type="ARBA" id="ARBA00005722"/>
    </source>
</evidence>
<protein>
    <recommendedName>
        <fullName evidence="9">MipA/OmpV family protein</fullName>
    </recommendedName>
</protein>
<dbReference type="AlphaFoldDB" id="A0A2S9JCR9"/>
<proteinExistence type="inferred from homology"/>
<keyword evidence="8" id="KW-1185">Reference proteome</keyword>
<evidence type="ECO:0000313" key="7">
    <source>
        <dbReference type="EMBL" id="PRD50624.1"/>
    </source>
</evidence>
<comment type="similarity">
    <text evidence="2">Belongs to the MipA/OmpV family.</text>
</comment>
<keyword evidence="4" id="KW-0472">Membrane</keyword>
<evidence type="ECO:0000256" key="6">
    <source>
        <dbReference type="SAM" id="SignalP"/>
    </source>
</evidence>
<evidence type="ECO:0000256" key="3">
    <source>
        <dbReference type="ARBA" id="ARBA00022729"/>
    </source>
</evidence>
<reference evidence="7 8" key="1">
    <citation type="submission" date="2018-02" db="EMBL/GenBank/DDBJ databases">
        <title>The draft genome of Phyllobacterium myrsinacearum DSM5892.</title>
        <authorList>
            <person name="Li L."/>
            <person name="Liu L."/>
            <person name="Zhang X."/>
            <person name="Wang T."/>
        </authorList>
    </citation>
    <scope>NUCLEOTIDE SEQUENCE [LARGE SCALE GENOMIC DNA]</scope>
    <source>
        <strain evidence="7 8">DSM 5892</strain>
    </source>
</reference>
<dbReference type="GO" id="GO:0009279">
    <property type="term" value="C:cell outer membrane"/>
    <property type="evidence" value="ECO:0007669"/>
    <property type="project" value="UniProtKB-SubCell"/>
</dbReference>
<dbReference type="OrthoDB" id="5462484at2"/>
<evidence type="ECO:0000256" key="5">
    <source>
        <dbReference type="ARBA" id="ARBA00023237"/>
    </source>
</evidence>
<dbReference type="InterPro" id="IPR010583">
    <property type="entry name" value="MipA"/>
</dbReference>
<organism evidence="7 8">
    <name type="scientific">Phyllobacterium myrsinacearum</name>
    <dbReference type="NCBI Taxonomy" id="28101"/>
    <lineage>
        <taxon>Bacteria</taxon>
        <taxon>Pseudomonadati</taxon>
        <taxon>Pseudomonadota</taxon>
        <taxon>Alphaproteobacteria</taxon>
        <taxon>Hyphomicrobiales</taxon>
        <taxon>Phyllobacteriaceae</taxon>
        <taxon>Phyllobacterium</taxon>
    </lineage>
</organism>
<accession>A0A2S9JCR9</accession>